<dbReference type="PANTHER" id="PTHR43244:SF1">
    <property type="entry name" value="5,10-METHYLENETETRAHYDROMETHANOPTERIN REDUCTASE"/>
    <property type="match status" value="1"/>
</dbReference>
<name>A0A2T7TES0_9ACTN</name>
<feature type="domain" description="Luciferase-like" evidence="2">
    <location>
        <begin position="30"/>
        <end position="242"/>
    </location>
</feature>
<dbReference type="Proteomes" id="UP000245992">
    <property type="component" value="Unassembled WGS sequence"/>
</dbReference>
<keyword evidence="1" id="KW-0560">Oxidoreductase</keyword>
<evidence type="ECO:0000259" key="2">
    <source>
        <dbReference type="Pfam" id="PF00296"/>
    </source>
</evidence>
<evidence type="ECO:0000256" key="1">
    <source>
        <dbReference type="ARBA" id="ARBA00023002"/>
    </source>
</evidence>
<accession>A0A2T7TES0</accession>
<dbReference type="InterPro" id="IPR019922">
    <property type="entry name" value="Lucif-like_OxRdatse_MSMEG_4141"/>
</dbReference>
<reference evidence="3 4" key="1">
    <citation type="submission" date="2013-12" db="EMBL/GenBank/DDBJ databases">
        <title>Annotated genome of Streptomyces scopuliridis.</title>
        <authorList>
            <person name="Olson J.B."/>
        </authorList>
    </citation>
    <scope>NUCLEOTIDE SEQUENCE [LARGE SCALE GENOMIC DNA]</scope>
    <source>
        <strain evidence="3 4">RB72</strain>
    </source>
</reference>
<evidence type="ECO:0000313" key="4">
    <source>
        <dbReference type="Proteomes" id="UP000245992"/>
    </source>
</evidence>
<protein>
    <recommendedName>
        <fullName evidence="2">Luciferase-like domain-containing protein</fullName>
    </recommendedName>
</protein>
<dbReference type="CDD" id="cd01097">
    <property type="entry name" value="Tetrahydromethanopterin_reductase"/>
    <property type="match status" value="1"/>
</dbReference>
<dbReference type="STRING" id="1440053.GCA_000718095_06916"/>
<organism evidence="3 4">
    <name type="scientific">Streptomyces scopuliridis RB72</name>
    <dbReference type="NCBI Taxonomy" id="1440053"/>
    <lineage>
        <taxon>Bacteria</taxon>
        <taxon>Bacillati</taxon>
        <taxon>Actinomycetota</taxon>
        <taxon>Actinomycetes</taxon>
        <taxon>Kitasatosporales</taxon>
        <taxon>Streptomycetaceae</taxon>
        <taxon>Streptomyces</taxon>
    </lineage>
</organism>
<keyword evidence="4" id="KW-1185">Reference proteome</keyword>
<dbReference type="InterPro" id="IPR036661">
    <property type="entry name" value="Luciferase-like_sf"/>
</dbReference>
<comment type="caution">
    <text evidence="3">The sequence shown here is derived from an EMBL/GenBank/DDBJ whole genome shotgun (WGS) entry which is preliminary data.</text>
</comment>
<gene>
    <name evidence="3" type="ORF">Y717_14625</name>
</gene>
<dbReference type="SUPFAM" id="SSF51679">
    <property type="entry name" value="Bacterial luciferase-like"/>
    <property type="match status" value="1"/>
</dbReference>
<evidence type="ECO:0000313" key="3">
    <source>
        <dbReference type="EMBL" id="PVE13663.1"/>
    </source>
</evidence>
<dbReference type="PANTHER" id="PTHR43244">
    <property type="match status" value="1"/>
</dbReference>
<dbReference type="Pfam" id="PF00296">
    <property type="entry name" value="Bac_luciferase"/>
    <property type="match status" value="1"/>
</dbReference>
<sequence length="307" mass="33028">MTASSAPQRAHIGFTSRIGVMCALDGLSTPDAQKLARDIENMGYASLFFPEGGGKESLTQAAALLAATQHLVIGTGIANIHLRDAVAAEAGGRALSAMYPGRFVLGLGVSHQPMVEGRLNKIYEKPLATMRNYLERMASVPGHIDQEAGRPPRILAALGPKMIELSGSDADGAMPYLVTPEQTRFTRERLGPERWVISEQGVTIGGDTEQQLQRAYNHLHIYDGFENYRASWRRQGFNDSDFAPSPSEHLARSMVAMGGAESVVAIANAHLDAGADHVVLQAIGNDLYSDPRQALAEIAAALELERV</sequence>
<dbReference type="EMBL" id="AZSP01000019">
    <property type="protein sequence ID" value="PVE13663.1"/>
    <property type="molecule type" value="Genomic_DNA"/>
</dbReference>
<dbReference type="GO" id="GO:0016705">
    <property type="term" value="F:oxidoreductase activity, acting on paired donors, with incorporation or reduction of molecular oxygen"/>
    <property type="evidence" value="ECO:0007669"/>
    <property type="project" value="InterPro"/>
</dbReference>
<dbReference type="AlphaFoldDB" id="A0A2T7TES0"/>
<dbReference type="NCBIfam" id="TIGR03620">
    <property type="entry name" value="F420_MSMEG_4141"/>
    <property type="match status" value="1"/>
</dbReference>
<dbReference type="Gene3D" id="3.20.20.30">
    <property type="entry name" value="Luciferase-like domain"/>
    <property type="match status" value="1"/>
</dbReference>
<dbReference type="InterPro" id="IPR050564">
    <property type="entry name" value="F420-G6PD/mer"/>
</dbReference>
<proteinExistence type="predicted"/>
<dbReference type="RefSeq" id="WP_030355811.1">
    <property type="nucleotide sequence ID" value="NZ_AZSP01000019.1"/>
</dbReference>
<dbReference type="InterPro" id="IPR011251">
    <property type="entry name" value="Luciferase-like_dom"/>
</dbReference>